<reference evidence="1" key="1">
    <citation type="submission" date="2011-10" db="EMBL/GenBank/DDBJ databases">
        <title>Provirophages and transpovirons: unique mobilome of giant viruses.</title>
        <authorList>
            <person name="Desnues C."/>
            <person name="LaScola B."/>
            <person name="Yutin N."/>
            <person name="Fournous G."/>
            <person name="Koonin E."/>
            <person name="Raoult D."/>
        </authorList>
    </citation>
    <scope>NUCLEOTIDE SEQUENCE</scope>
    <source>
        <strain evidence="1">Mv13-c7</strain>
    </source>
</reference>
<dbReference type="EMBL" id="JN885990">
    <property type="protein sequence ID" value="AEX61255.1"/>
    <property type="molecule type" value="Genomic_DNA"/>
</dbReference>
<evidence type="ECO:0000313" key="1">
    <source>
        <dbReference type="EMBL" id="AEX61255.1"/>
    </source>
</evidence>
<organism evidence="1">
    <name type="scientific">Megavirus courdo7</name>
    <dbReference type="NCBI Taxonomy" id="1128135"/>
    <lineage>
        <taxon>Viruses</taxon>
        <taxon>Varidnaviria</taxon>
        <taxon>Bamfordvirae</taxon>
        <taxon>Nucleocytoviricota</taxon>
        <taxon>Megaviricetes</taxon>
        <taxon>Imitervirales</taxon>
        <taxon>Mimiviridae</taxon>
        <taxon>Megamimivirinae</taxon>
        <taxon>Megavirus</taxon>
    </lineage>
</organism>
<protein>
    <submittedName>
        <fullName evidence="1">Uncharacterized protein</fullName>
    </submittedName>
</protein>
<proteinExistence type="predicted"/>
<name>H2EA32_9VIRU</name>
<gene>
    <name evidence="1" type="ORF">c7_R189</name>
</gene>
<accession>H2EA32</accession>
<sequence>MILIIDNKYQFFWSVIND</sequence>